<dbReference type="RefSeq" id="WP_245987745.1">
    <property type="nucleotide sequence ID" value="NZ_QRDY01000013.1"/>
</dbReference>
<proteinExistence type="predicted"/>
<sequence>MNDAIQMSEELEHAYEKWMGRLRSASKGERKRKLSSEDNYAERLFISQVWWPAFGHFTCLHAEHEVKDFKDGRRYLDFTYVTQGFKICIEIDGFGPHWRDINNDKFSDNLMRQNHLVIDGWFVIRFSYRDILEKPRVCQQIIHQLLGVLGIQQAINQINLTLTEQAIINLASTTPDPITPIFITRTLNLHRTTVFKHIKSLVEKELLLPMRSNVKRVCSYRLNKALLLDFRITR</sequence>
<gene>
    <name evidence="1" type="ORF">DFP95_11341</name>
</gene>
<accession>A0A3D9I477</accession>
<reference evidence="1 2" key="1">
    <citation type="submission" date="2018-07" db="EMBL/GenBank/DDBJ databases">
        <title>Genomic Encyclopedia of Type Strains, Phase III (KMG-III): the genomes of soil and plant-associated and newly described type strains.</title>
        <authorList>
            <person name="Whitman W."/>
        </authorList>
    </citation>
    <scope>NUCLEOTIDE SEQUENCE [LARGE SCALE GENOMIC DNA]</scope>
    <source>
        <strain evidence="1 2">CECT 8236</strain>
    </source>
</reference>
<dbReference type="AlphaFoldDB" id="A0A3D9I477"/>
<evidence type="ECO:0008006" key="3">
    <source>
        <dbReference type="Google" id="ProtNLM"/>
    </source>
</evidence>
<keyword evidence="2" id="KW-1185">Reference proteome</keyword>
<name>A0A3D9I477_9BACL</name>
<evidence type="ECO:0000313" key="1">
    <source>
        <dbReference type="EMBL" id="RED56568.1"/>
    </source>
</evidence>
<organism evidence="1 2">
    <name type="scientific">Cohnella lupini</name>
    <dbReference type="NCBI Taxonomy" id="1294267"/>
    <lineage>
        <taxon>Bacteria</taxon>
        <taxon>Bacillati</taxon>
        <taxon>Bacillota</taxon>
        <taxon>Bacilli</taxon>
        <taxon>Bacillales</taxon>
        <taxon>Paenibacillaceae</taxon>
        <taxon>Cohnella</taxon>
    </lineage>
</organism>
<dbReference type="Proteomes" id="UP000256869">
    <property type="component" value="Unassembled WGS sequence"/>
</dbReference>
<dbReference type="InterPro" id="IPR036390">
    <property type="entry name" value="WH_DNA-bd_sf"/>
</dbReference>
<dbReference type="SUPFAM" id="SSF46785">
    <property type="entry name" value="Winged helix' DNA-binding domain"/>
    <property type="match status" value="1"/>
</dbReference>
<protein>
    <recommendedName>
        <fullName evidence="3">Very-short-patch-repair endonuclease</fullName>
    </recommendedName>
</protein>
<comment type="caution">
    <text evidence="1">The sequence shown here is derived from an EMBL/GenBank/DDBJ whole genome shotgun (WGS) entry which is preliminary data.</text>
</comment>
<dbReference type="EMBL" id="QRDY01000013">
    <property type="protein sequence ID" value="RED56568.1"/>
    <property type="molecule type" value="Genomic_DNA"/>
</dbReference>
<dbReference type="Gene3D" id="3.40.960.10">
    <property type="entry name" value="VSR Endonuclease"/>
    <property type="match status" value="1"/>
</dbReference>
<evidence type="ECO:0000313" key="2">
    <source>
        <dbReference type="Proteomes" id="UP000256869"/>
    </source>
</evidence>